<dbReference type="EMBL" id="BEGY01000001">
    <property type="protein sequence ID" value="GAX72841.1"/>
    <property type="molecule type" value="Genomic_DNA"/>
</dbReference>
<dbReference type="PROSITE" id="PS50878">
    <property type="entry name" value="RT_POL"/>
    <property type="match status" value="1"/>
</dbReference>
<evidence type="ECO:0000313" key="3">
    <source>
        <dbReference type="EMBL" id="GAX72841.1"/>
    </source>
</evidence>
<protein>
    <recommendedName>
        <fullName evidence="2">Reverse transcriptase domain-containing protein</fullName>
    </recommendedName>
</protein>
<dbReference type="Proteomes" id="UP000232323">
    <property type="component" value="Unassembled WGS sequence"/>
</dbReference>
<dbReference type="InterPro" id="IPR043128">
    <property type="entry name" value="Rev_trsase/Diguanyl_cyclase"/>
</dbReference>
<dbReference type="PANTHER" id="PTHR37984:SF5">
    <property type="entry name" value="PROTEIN NYNRIN-LIKE"/>
    <property type="match status" value="1"/>
</dbReference>
<dbReference type="AlphaFoldDB" id="A0A250WPX0"/>
<dbReference type="CDD" id="cd09274">
    <property type="entry name" value="RNase_HI_RT_Ty3"/>
    <property type="match status" value="1"/>
</dbReference>
<dbReference type="Pfam" id="PF00078">
    <property type="entry name" value="RVT_1"/>
    <property type="match status" value="1"/>
</dbReference>
<dbReference type="FunFam" id="3.30.70.270:FF:000020">
    <property type="entry name" value="Transposon Tf2-6 polyprotein-like Protein"/>
    <property type="match status" value="1"/>
</dbReference>
<dbReference type="Gene3D" id="3.10.10.10">
    <property type="entry name" value="HIV Type 1 Reverse Transcriptase, subunit A, domain 1"/>
    <property type="match status" value="1"/>
</dbReference>
<gene>
    <name evidence="3" type="ORF">CEUSTIGMA_g296.t1</name>
</gene>
<evidence type="ECO:0000256" key="1">
    <source>
        <dbReference type="ARBA" id="ARBA00023268"/>
    </source>
</evidence>
<evidence type="ECO:0000313" key="4">
    <source>
        <dbReference type="Proteomes" id="UP000232323"/>
    </source>
</evidence>
<dbReference type="PANTHER" id="PTHR37984">
    <property type="entry name" value="PROTEIN CBG26694"/>
    <property type="match status" value="1"/>
</dbReference>
<reference evidence="3 4" key="1">
    <citation type="submission" date="2017-08" db="EMBL/GenBank/DDBJ databases">
        <title>Acidophilic green algal genome provides insights into adaptation to an acidic environment.</title>
        <authorList>
            <person name="Hirooka S."/>
            <person name="Hirose Y."/>
            <person name="Kanesaki Y."/>
            <person name="Higuchi S."/>
            <person name="Fujiwara T."/>
            <person name="Onuma R."/>
            <person name="Era A."/>
            <person name="Ohbayashi R."/>
            <person name="Uzuka A."/>
            <person name="Nozaki H."/>
            <person name="Yoshikawa H."/>
            <person name="Miyagishima S.Y."/>
        </authorList>
    </citation>
    <scope>NUCLEOTIDE SEQUENCE [LARGE SCALE GENOMIC DNA]</scope>
    <source>
        <strain evidence="3 4">NIES-2499</strain>
    </source>
</reference>
<dbReference type="GO" id="GO:0003964">
    <property type="term" value="F:RNA-directed DNA polymerase activity"/>
    <property type="evidence" value="ECO:0007669"/>
    <property type="project" value="UniProtKB-KW"/>
</dbReference>
<dbReference type="Gene3D" id="3.30.70.270">
    <property type="match status" value="2"/>
</dbReference>
<dbReference type="InterPro" id="IPR041577">
    <property type="entry name" value="RT_RNaseH_2"/>
</dbReference>
<accession>A0A250WPX0</accession>
<dbReference type="GO" id="GO:0004519">
    <property type="term" value="F:endonuclease activity"/>
    <property type="evidence" value="ECO:0007669"/>
    <property type="project" value="UniProtKB-KW"/>
</dbReference>
<feature type="domain" description="Reverse transcriptase" evidence="2">
    <location>
        <begin position="297"/>
        <end position="479"/>
    </location>
</feature>
<keyword evidence="1" id="KW-0511">Multifunctional enzyme</keyword>
<dbReference type="InterPro" id="IPR050951">
    <property type="entry name" value="Retrovirus_Pol_polyprotein"/>
</dbReference>
<evidence type="ECO:0000259" key="2">
    <source>
        <dbReference type="PROSITE" id="PS50878"/>
    </source>
</evidence>
<keyword evidence="4" id="KW-1185">Reference proteome</keyword>
<dbReference type="InterPro" id="IPR043502">
    <property type="entry name" value="DNA/RNA_pol_sf"/>
</dbReference>
<proteinExistence type="predicted"/>
<dbReference type="OrthoDB" id="415724at2759"/>
<dbReference type="CDD" id="cd01647">
    <property type="entry name" value="RT_LTR"/>
    <property type="match status" value="1"/>
</dbReference>
<dbReference type="Pfam" id="PF17919">
    <property type="entry name" value="RT_RNaseH_2"/>
    <property type="match status" value="1"/>
</dbReference>
<dbReference type="SUPFAM" id="SSF56672">
    <property type="entry name" value="DNA/RNA polymerases"/>
    <property type="match status" value="1"/>
</dbReference>
<dbReference type="GO" id="GO:0016787">
    <property type="term" value="F:hydrolase activity"/>
    <property type="evidence" value="ECO:0007669"/>
    <property type="project" value="UniProtKB-KW"/>
</dbReference>
<sequence>MSCEPANRLTDSLVLLRTFPATHPVSVALAESKDRDLGLWPHPSNFKAFVAADGGSGQIHGSVDIPSLRWNLGLETPVSNVMVLNDLLPGVDMILGEDFLTDQHVVLDYMVGKASLGRLRRVGIDCGSSFSCETGGPPCVGNRLSTRGGRKGCDEGCVGRRKREGVEGSGSKLRREAAGCRAISGIQASRMVRGGCVPILVMVRLKSVISASIALSDWKSMLPYMSRVPLALKEDFMAVLGKHSAIFANELPPGLPPNVLPCRAIPLEHGVRPIFRQRHRLSPLENEVIEKEVKSLLDKGLIQPSISPFGAPILFLPKPDGTLRCVLDYRELNAVTIKNRHPIPRIDDIIDQFRGASVFSNLDLVSAYNQFQLQPEDQQASAFSTPQGHFEWKVLSLGLTNAPGVFSRAMYDILSPLMNGPNRCIVVYLDDIAILSKTPEEHVKHVEMTLKLLHDAKLLVKLRKCHFFQPEIKFLGHILSAQGVQADPQKLKAVQEWQYPKNRKELLQFLGLCNYFRKRVPQFSRIASPLYHLTKGTVPWSFDSVSQNAFSQLKQALSNPPVLAYPDPDLPYELISDASLTGCGAVLTQNGNPIAYFSKFCPAEQNYTTTEQEMLGVVKALKEWRCYLGFKGCKSLTIITDHNPLTYFPKNFRLSGRQARWAEFLSRFQMTWKHTPGVDNPADGLSRLHGTLVKSASIVVLAALSPSLMDHVVAAYSTFWCLKNS</sequence>
<dbReference type="InterPro" id="IPR000477">
    <property type="entry name" value="RT_dom"/>
</dbReference>
<name>A0A250WPX0_9CHLO</name>
<organism evidence="3 4">
    <name type="scientific">Chlamydomonas eustigma</name>
    <dbReference type="NCBI Taxonomy" id="1157962"/>
    <lineage>
        <taxon>Eukaryota</taxon>
        <taxon>Viridiplantae</taxon>
        <taxon>Chlorophyta</taxon>
        <taxon>core chlorophytes</taxon>
        <taxon>Chlorophyceae</taxon>
        <taxon>CS clade</taxon>
        <taxon>Chlamydomonadales</taxon>
        <taxon>Chlamydomonadaceae</taxon>
        <taxon>Chlamydomonas</taxon>
    </lineage>
</organism>
<dbReference type="STRING" id="1157962.A0A250WPX0"/>
<comment type="caution">
    <text evidence="3">The sequence shown here is derived from an EMBL/GenBank/DDBJ whole genome shotgun (WGS) entry which is preliminary data.</text>
</comment>